<sequence length="126" mass="13817">MISISPAEFEEAVDDALDSLPDEVARAIAESNVVILVQEEPDPQADGAGLPGGTELLGVYHGIPLDQRSVFDGFAEPDRILVFRGPLQRLATSREHLVREIRVTVLHELGHLFGIEESRLHELGWG</sequence>
<reference evidence="1" key="1">
    <citation type="submission" date="2022-02" db="EMBL/GenBank/DDBJ databases">
        <authorList>
            <person name="Lee M."/>
            <person name="Kim S.-J."/>
            <person name="Jung M.-Y."/>
        </authorList>
    </citation>
    <scope>NUCLEOTIDE SEQUENCE</scope>
    <source>
        <strain evidence="1">JHP9</strain>
    </source>
</reference>
<comment type="caution">
    <text evidence="1">The sequence shown here is derived from an EMBL/GenBank/DDBJ whole genome shotgun (WGS) entry which is preliminary data.</text>
</comment>
<dbReference type="EMBL" id="JAKNCJ010000001">
    <property type="protein sequence ID" value="MCL6422324.1"/>
    <property type="molecule type" value="Genomic_DNA"/>
</dbReference>
<keyword evidence="2" id="KW-1185">Reference proteome</keyword>
<accession>A0ABT0QXE8</accession>
<dbReference type="Proteomes" id="UP001203761">
    <property type="component" value="Unassembled WGS sequence"/>
</dbReference>
<dbReference type="RefSeq" id="WP_249736429.1">
    <property type="nucleotide sequence ID" value="NZ_JAKNCJ010000001.1"/>
</dbReference>
<protein>
    <submittedName>
        <fullName evidence="1">Metallopeptidase family protein</fullName>
    </submittedName>
</protein>
<dbReference type="InterPro" id="IPR038555">
    <property type="entry name" value="Zincin_1_sf"/>
</dbReference>
<proteinExistence type="predicted"/>
<dbReference type="CDD" id="cd12952">
    <property type="entry name" value="MMP_ACEL2062"/>
    <property type="match status" value="1"/>
</dbReference>
<dbReference type="SUPFAM" id="SSF55486">
    <property type="entry name" value="Metalloproteases ('zincins'), catalytic domain"/>
    <property type="match status" value="1"/>
</dbReference>
<organism evidence="1 2">
    <name type="scientific">Brachybacterium equifaecis</name>
    <dbReference type="NCBI Taxonomy" id="2910770"/>
    <lineage>
        <taxon>Bacteria</taxon>
        <taxon>Bacillati</taxon>
        <taxon>Actinomycetota</taxon>
        <taxon>Actinomycetes</taxon>
        <taxon>Micrococcales</taxon>
        <taxon>Dermabacteraceae</taxon>
        <taxon>Brachybacterium</taxon>
    </lineage>
</organism>
<gene>
    <name evidence="1" type="ORF">Bequi_02800</name>
</gene>
<dbReference type="Gene3D" id="3.30.2010.20">
    <property type="match status" value="1"/>
</dbReference>
<dbReference type="Pfam" id="PF06262">
    <property type="entry name" value="Zincin_1"/>
    <property type="match status" value="1"/>
</dbReference>
<evidence type="ECO:0000313" key="2">
    <source>
        <dbReference type="Proteomes" id="UP001203761"/>
    </source>
</evidence>
<name>A0ABT0QXE8_9MICO</name>
<evidence type="ECO:0000313" key="1">
    <source>
        <dbReference type="EMBL" id="MCL6422324.1"/>
    </source>
</evidence>
<dbReference type="InterPro" id="IPR010428">
    <property type="entry name" value="Zincin_1"/>
</dbReference>